<keyword evidence="5" id="KW-0560">Oxidoreductase</keyword>
<evidence type="ECO:0000256" key="2">
    <source>
        <dbReference type="ARBA" id="ARBA00010617"/>
    </source>
</evidence>
<reference evidence="11" key="1">
    <citation type="journal article" date="2015" name="BMC Genomics">
        <title>Genomic and transcriptomic analysis of the endophytic fungus Pestalotiopsis fici reveals its lifestyle and high potential for synthesis of natural products.</title>
        <authorList>
            <person name="Wang X."/>
            <person name="Zhang X."/>
            <person name="Liu L."/>
            <person name="Xiang M."/>
            <person name="Wang W."/>
            <person name="Sun X."/>
            <person name="Che Y."/>
            <person name="Guo L."/>
            <person name="Liu G."/>
            <person name="Guo L."/>
            <person name="Wang C."/>
            <person name="Yin W.B."/>
            <person name="Stadler M."/>
            <person name="Zhang X."/>
            <person name="Liu X."/>
        </authorList>
    </citation>
    <scope>NUCLEOTIDE SEQUENCE [LARGE SCALE GENOMIC DNA]</scope>
    <source>
        <strain evidence="11">W106-1 / CGMCC3.15140</strain>
    </source>
</reference>
<comment type="cofactor">
    <cofactor evidence="1 8">
        <name>heme</name>
        <dbReference type="ChEBI" id="CHEBI:30413"/>
    </cofactor>
</comment>
<evidence type="ECO:0000313" key="11">
    <source>
        <dbReference type="Proteomes" id="UP000030651"/>
    </source>
</evidence>
<evidence type="ECO:0000256" key="3">
    <source>
        <dbReference type="ARBA" id="ARBA00022617"/>
    </source>
</evidence>
<comment type="similarity">
    <text evidence="2">Belongs to the cytochrome P450 family.</text>
</comment>
<dbReference type="CDD" id="cd11041">
    <property type="entry name" value="CYP503A1-like"/>
    <property type="match status" value="1"/>
</dbReference>
<dbReference type="RefSeq" id="XP_007835918.1">
    <property type="nucleotide sequence ID" value="XM_007837727.1"/>
</dbReference>
<sequence length="556" mass="63031">MFSATFISLFGGFFAFLAYKLATLGSEIPDGIPWVGQDYPGPFKRTRSYLRSVFHTREMIREGYEKHSKNGRSFVLPNLFTGAEILIPPSQIDWLNEQVEEDFSIIETHKQFIRADYTMLLDQTTIHERIYRGAFRKNLTRRFYELLSPLAEEVEHALDGQAGLDHKEWKLIEGFKFWKRVVVQSVSSIFVGKPLCNDPSYLYYASRFNQNVMLKAGIIGTLPSFLRPVFGYLIVLTDKYYHARCASITSPTIKERLHHQMELASGKAGVAVSQPNNLLIWSCADAVQAAQSGNAAKFSLDFLTRRLSLMNFTSTHSTGLNLNSMLLDLLFSAKEHAEQGLSGPSMMDRVRCEVENAYQTYCETRDRNPHAGQVFLESLPTMEACFKETLRLRGFVSRIAMKTTTARGSQINVPTVGVVPRGIKVGIPVWGLHHDEEIYKDPFQWSAERWLDNGPMQSMPVGGGGSHEMYRSYIPFGYKSTVCPGRFFAVNVVKLIAAHVILHYDLQLPADAERSGHLWWGPSISYGTDAKYLVRRRQHTVFSPSTESGGWWYPSL</sequence>
<dbReference type="InterPro" id="IPR036396">
    <property type="entry name" value="Cyt_P450_sf"/>
</dbReference>
<dbReference type="Gene3D" id="1.10.630.10">
    <property type="entry name" value="Cytochrome P450"/>
    <property type="match status" value="1"/>
</dbReference>
<name>W3WZJ5_PESFW</name>
<dbReference type="PANTHER" id="PTHR46206">
    <property type="entry name" value="CYTOCHROME P450"/>
    <property type="match status" value="1"/>
</dbReference>
<dbReference type="KEGG" id="pfy:PFICI_09146"/>
<dbReference type="PANTHER" id="PTHR46206:SF1">
    <property type="entry name" value="P450, PUTATIVE (EUROFUNG)-RELATED"/>
    <property type="match status" value="1"/>
</dbReference>
<evidence type="ECO:0000256" key="6">
    <source>
        <dbReference type="ARBA" id="ARBA00023004"/>
    </source>
</evidence>
<evidence type="ECO:0000256" key="7">
    <source>
        <dbReference type="ARBA" id="ARBA00023033"/>
    </source>
</evidence>
<protein>
    <recommendedName>
        <fullName evidence="12">Cytochrome P450</fullName>
    </recommendedName>
</protein>
<dbReference type="Proteomes" id="UP000030651">
    <property type="component" value="Unassembled WGS sequence"/>
</dbReference>
<evidence type="ECO:0000256" key="8">
    <source>
        <dbReference type="PIRSR" id="PIRSR602403-1"/>
    </source>
</evidence>
<dbReference type="OMA" id="YEDANTW"/>
<evidence type="ECO:0000256" key="5">
    <source>
        <dbReference type="ARBA" id="ARBA00023002"/>
    </source>
</evidence>
<evidence type="ECO:0000256" key="4">
    <source>
        <dbReference type="ARBA" id="ARBA00022723"/>
    </source>
</evidence>
<dbReference type="GO" id="GO:0016705">
    <property type="term" value="F:oxidoreductase activity, acting on paired donors, with incorporation or reduction of molecular oxygen"/>
    <property type="evidence" value="ECO:0007669"/>
    <property type="project" value="InterPro"/>
</dbReference>
<organism evidence="10 11">
    <name type="scientific">Pestalotiopsis fici (strain W106-1 / CGMCC3.15140)</name>
    <dbReference type="NCBI Taxonomy" id="1229662"/>
    <lineage>
        <taxon>Eukaryota</taxon>
        <taxon>Fungi</taxon>
        <taxon>Dikarya</taxon>
        <taxon>Ascomycota</taxon>
        <taxon>Pezizomycotina</taxon>
        <taxon>Sordariomycetes</taxon>
        <taxon>Xylariomycetidae</taxon>
        <taxon>Amphisphaeriales</taxon>
        <taxon>Sporocadaceae</taxon>
        <taxon>Pestalotiopsis</taxon>
    </lineage>
</organism>
<keyword evidence="11" id="KW-1185">Reference proteome</keyword>
<keyword evidence="7" id="KW-0503">Monooxygenase</keyword>
<accession>W3WZJ5</accession>
<keyword evidence="3 8" id="KW-0349">Heme</keyword>
<feature type="signal peptide" evidence="9">
    <location>
        <begin position="1"/>
        <end position="25"/>
    </location>
</feature>
<keyword evidence="6 8" id="KW-0408">Iron</keyword>
<dbReference type="InterPro" id="IPR002403">
    <property type="entry name" value="Cyt_P450_E_grp-IV"/>
</dbReference>
<dbReference type="InterPro" id="IPR001128">
    <property type="entry name" value="Cyt_P450"/>
</dbReference>
<dbReference type="EMBL" id="KI912114">
    <property type="protein sequence ID" value="ETS79293.1"/>
    <property type="molecule type" value="Genomic_DNA"/>
</dbReference>
<dbReference type="GeneID" id="19274159"/>
<dbReference type="SUPFAM" id="SSF48264">
    <property type="entry name" value="Cytochrome P450"/>
    <property type="match status" value="1"/>
</dbReference>
<dbReference type="GO" id="GO:0004497">
    <property type="term" value="F:monooxygenase activity"/>
    <property type="evidence" value="ECO:0007669"/>
    <property type="project" value="UniProtKB-KW"/>
</dbReference>
<dbReference type="HOGENOM" id="CLU_022195_0_2_1"/>
<proteinExistence type="inferred from homology"/>
<gene>
    <name evidence="10" type="ORF">PFICI_09146</name>
</gene>
<evidence type="ECO:0000256" key="9">
    <source>
        <dbReference type="SAM" id="SignalP"/>
    </source>
</evidence>
<feature type="binding site" description="axial binding residue" evidence="8">
    <location>
        <position position="483"/>
    </location>
    <ligand>
        <name>heme</name>
        <dbReference type="ChEBI" id="CHEBI:30413"/>
    </ligand>
    <ligandPart>
        <name>Fe</name>
        <dbReference type="ChEBI" id="CHEBI:18248"/>
    </ligandPart>
</feature>
<dbReference type="eggNOG" id="KOG0157">
    <property type="taxonomic scope" value="Eukaryota"/>
</dbReference>
<dbReference type="GO" id="GO:0005506">
    <property type="term" value="F:iron ion binding"/>
    <property type="evidence" value="ECO:0007669"/>
    <property type="project" value="InterPro"/>
</dbReference>
<dbReference type="InParanoid" id="W3WZJ5"/>
<feature type="chain" id="PRO_5004834143" description="Cytochrome P450" evidence="9">
    <location>
        <begin position="26"/>
        <end position="556"/>
    </location>
</feature>
<dbReference type="OrthoDB" id="1844152at2759"/>
<dbReference type="AlphaFoldDB" id="W3WZJ5"/>
<evidence type="ECO:0008006" key="12">
    <source>
        <dbReference type="Google" id="ProtNLM"/>
    </source>
</evidence>
<evidence type="ECO:0000256" key="1">
    <source>
        <dbReference type="ARBA" id="ARBA00001971"/>
    </source>
</evidence>
<dbReference type="PRINTS" id="PR00465">
    <property type="entry name" value="EP450IV"/>
</dbReference>
<keyword evidence="4 8" id="KW-0479">Metal-binding</keyword>
<evidence type="ECO:0000313" key="10">
    <source>
        <dbReference type="EMBL" id="ETS79293.1"/>
    </source>
</evidence>
<dbReference type="Pfam" id="PF00067">
    <property type="entry name" value="p450"/>
    <property type="match status" value="1"/>
</dbReference>
<keyword evidence="9" id="KW-0732">Signal</keyword>
<dbReference type="GO" id="GO:0020037">
    <property type="term" value="F:heme binding"/>
    <property type="evidence" value="ECO:0007669"/>
    <property type="project" value="InterPro"/>
</dbReference>